<dbReference type="HAMAP" id="MF_00691">
    <property type="entry name" value="PxpA"/>
    <property type="match status" value="1"/>
</dbReference>
<comment type="similarity">
    <text evidence="1">Belongs to the LamB/PxpA family.</text>
</comment>
<evidence type="ECO:0000313" key="3">
    <source>
        <dbReference type="Proteomes" id="UP000030661"/>
    </source>
</evidence>
<comment type="function">
    <text evidence="1">Catalyzes the cleavage of 5-oxoproline to form L-glutamate coupled to the hydrolysis of ATP to ADP and inorganic phosphate.</text>
</comment>
<keyword evidence="1" id="KW-0378">Hydrolase</keyword>
<comment type="subunit">
    <text evidence="1">Forms a complex composed of PxpA, PxpB and PxpC.</text>
</comment>
<keyword evidence="3" id="KW-1185">Reference proteome</keyword>
<dbReference type="SUPFAM" id="SSF88713">
    <property type="entry name" value="Glycoside hydrolase/deacetylase"/>
    <property type="match status" value="1"/>
</dbReference>
<reference evidence="2" key="1">
    <citation type="journal article" date="2015" name="PeerJ">
        <title>First genomic representation of candidate bacterial phylum KSB3 points to enhanced environmental sensing as a trigger of wastewater bulking.</title>
        <authorList>
            <person name="Sekiguchi Y."/>
            <person name="Ohashi A."/>
            <person name="Parks D.H."/>
            <person name="Yamauchi T."/>
            <person name="Tyson G.W."/>
            <person name="Hugenholtz P."/>
        </authorList>
    </citation>
    <scope>NUCLEOTIDE SEQUENCE [LARGE SCALE GENOMIC DNA]</scope>
</reference>
<organism evidence="2">
    <name type="scientific">Vecturithrix granuli</name>
    <dbReference type="NCBI Taxonomy" id="1499967"/>
    <lineage>
        <taxon>Bacteria</taxon>
        <taxon>Candidatus Moduliflexota</taxon>
        <taxon>Candidatus Vecturitrichia</taxon>
        <taxon>Candidatus Vecturitrichales</taxon>
        <taxon>Candidatus Vecturitrichaceae</taxon>
        <taxon>Candidatus Vecturithrix</taxon>
    </lineage>
</organism>
<evidence type="ECO:0000256" key="1">
    <source>
        <dbReference type="HAMAP-Rule" id="MF_00691"/>
    </source>
</evidence>
<dbReference type="AlphaFoldDB" id="A0A081C3J2"/>
<proteinExistence type="inferred from homology"/>
<dbReference type="eggNOG" id="COG1540">
    <property type="taxonomic scope" value="Bacteria"/>
</dbReference>
<dbReference type="NCBIfam" id="NF003816">
    <property type="entry name" value="PRK05406.1-5"/>
    <property type="match status" value="1"/>
</dbReference>
<evidence type="ECO:0000313" key="2">
    <source>
        <dbReference type="EMBL" id="GAK59147.1"/>
    </source>
</evidence>
<dbReference type="GO" id="GO:0017168">
    <property type="term" value="F:5-oxoprolinase (ATP-hydrolyzing) activity"/>
    <property type="evidence" value="ECO:0007669"/>
    <property type="project" value="UniProtKB-UniRule"/>
</dbReference>
<keyword evidence="1" id="KW-0067">ATP-binding</keyword>
<dbReference type="Proteomes" id="UP000030661">
    <property type="component" value="Unassembled WGS sequence"/>
</dbReference>
<comment type="catalytic activity">
    <reaction evidence="1">
        <text>5-oxo-L-proline + ATP + 2 H2O = L-glutamate + ADP + phosphate + H(+)</text>
        <dbReference type="Rhea" id="RHEA:10348"/>
        <dbReference type="ChEBI" id="CHEBI:15377"/>
        <dbReference type="ChEBI" id="CHEBI:15378"/>
        <dbReference type="ChEBI" id="CHEBI:29985"/>
        <dbReference type="ChEBI" id="CHEBI:30616"/>
        <dbReference type="ChEBI" id="CHEBI:43474"/>
        <dbReference type="ChEBI" id="CHEBI:58402"/>
        <dbReference type="ChEBI" id="CHEBI:456216"/>
        <dbReference type="EC" id="3.5.2.9"/>
    </reaction>
</comment>
<dbReference type="EC" id="3.5.2.9" evidence="1"/>
<dbReference type="InterPro" id="IPR011330">
    <property type="entry name" value="Glyco_hydro/deAcase_b/a-brl"/>
</dbReference>
<dbReference type="GO" id="GO:0005975">
    <property type="term" value="P:carbohydrate metabolic process"/>
    <property type="evidence" value="ECO:0007669"/>
    <property type="project" value="InterPro"/>
</dbReference>
<accession>A0A081C3J2</accession>
<dbReference type="PANTHER" id="PTHR30292">
    <property type="entry name" value="UNCHARACTERIZED PROTEIN YBGL-RELATED"/>
    <property type="match status" value="1"/>
</dbReference>
<dbReference type="Gene3D" id="3.20.20.370">
    <property type="entry name" value="Glycoside hydrolase/deacetylase"/>
    <property type="match status" value="1"/>
</dbReference>
<dbReference type="InterPro" id="IPR005501">
    <property type="entry name" value="LamB/YcsF/PxpA-like"/>
</dbReference>
<dbReference type="GO" id="GO:0005524">
    <property type="term" value="F:ATP binding"/>
    <property type="evidence" value="ECO:0007669"/>
    <property type="project" value="UniProtKB-UniRule"/>
</dbReference>
<dbReference type="Pfam" id="PF03746">
    <property type="entry name" value="LamB_YcsF"/>
    <property type="match status" value="1"/>
</dbReference>
<name>A0A081C3J2_VECG1</name>
<dbReference type="EMBL" id="DF820469">
    <property type="protein sequence ID" value="GAK59147.1"/>
    <property type="molecule type" value="Genomic_DNA"/>
</dbReference>
<keyword evidence="1" id="KW-0547">Nucleotide-binding</keyword>
<protein>
    <recommendedName>
        <fullName evidence="1">5-oxoprolinase subunit A</fullName>
        <shortName evidence="1">5-OPase subunit A</shortName>
        <ecNumber evidence="1">3.5.2.9</ecNumber>
    </recommendedName>
    <alternativeName>
        <fullName evidence="1">5-oxoprolinase (ATP-hydrolyzing) subunit A</fullName>
    </alternativeName>
</protein>
<dbReference type="CDD" id="cd10787">
    <property type="entry name" value="LamB_YcsF_like"/>
    <property type="match status" value="1"/>
</dbReference>
<sequence>MKIDINCDMGESFGRYQLGLDAEIMPFISSANIACGFHAGDPSVMHKTVQMAVEHGVGVGAHPGFPDLVGFGRRNLNMLTDELRDAIIYQVGALMGFTQMLGANIQHVKPHGAMYNMAAENESMAKTIIETLLKLNDQLILFGLSGSKILSIARKSGLRVACEVFADRAYNEDGSLVSRQQPGSVITDSSEVANRILKMVKERKVTAITGLEIDLELDTICVHGDTAGAVDHVKHIVHVLKQEGIEIAPVGKFL</sequence>
<dbReference type="NCBIfam" id="NF003814">
    <property type="entry name" value="PRK05406.1-3"/>
    <property type="match status" value="1"/>
</dbReference>
<dbReference type="HOGENOM" id="CLU_069535_0_0_0"/>
<dbReference type="STRING" id="1499967.U27_06123"/>
<gene>
    <name evidence="1" type="primary">pxpA</name>
    <name evidence="2" type="ORF">U27_06123</name>
</gene>
<dbReference type="PANTHER" id="PTHR30292:SF0">
    <property type="entry name" value="5-OXOPROLINASE SUBUNIT A"/>
    <property type="match status" value="1"/>
</dbReference>